<dbReference type="RefSeq" id="WP_279652037.1">
    <property type="nucleotide sequence ID" value="NZ_CP122539.1"/>
</dbReference>
<feature type="domain" description="PG-1098 ferredoxin-like" evidence="2">
    <location>
        <begin position="277"/>
        <end position="320"/>
    </location>
</feature>
<accession>A0ABY8L409</accession>
<keyword evidence="4" id="KW-1185">Reference proteome</keyword>
<dbReference type="EMBL" id="CP122539">
    <property type="protein sequence ID" value="WGH76167.1"/>
    <property type="molecule type" value="Genomic_DNA"/>
</dbReference>
<evidence type="ECO:0000313" key="4">
    <source>
        <dbReference type="Proteomes" id="UP001232001"/>
    </source>
</evidence>
<evidence type="ECO:0000259" key="2">
    <source>
        <dbReference type="Pfam" id="PF22013"/>
    </source>
</evidence>
<feature type="domain" description="THUMP-like" evidence="1">
    <location>
        <begin position="321"/>
        <end position="391"/>
    </location>
</feature>
<dbReference type="GO" id="GO:0032259">
    <property type="term" value="P:methylation"/>
    <property type="evidence" value="ECO:0007669"/>
    <property type="project" value="UniProtKB-KW"/>
</dbReference>
<dbReference type="InterPro" id="IPR054168">
    <property type="entry name" value="PG_1098_Fer"/>
</dbReference>
<reference evidence="3 4" key="1">
    <citation type="submission" date="2023-04" db="EMBL/GenBank/DDBJ databases">
        <title>Tenacibaculum tangerinum sp. nov., isolated from sea tidal flat of South Korea.</title>
        <authorList>
            <person name="Lee S.H."/>
            <person name="Kim J.-J."/>
        </authorList>
    </citation>
    <scope>NUCLEOTIDE SEQUENCE [LARGE SCALE GENOMIC DNA]</scope>
    <source>
        <strain evidence="3 4">GRR-S3-23</strain>
    </source>
</reference>
<keyword evidence="3" id="KW-0808">Transferase</keyword>
<protein>
    <submittedName>
        <fullName evidence="3">Class I SAM-dependent methyltransferase</fullName>
        <ecNumber evidence="3">2.1.1.-</ecNumber>
    </submittedName>
</protein>
<sequence>MNTNILHTNVQNYINNNLNTNIEQLIFKGSPFEGVSIQELVNQIIAKQKSAKKLPTWFNTENIYYPPKVSIEQTSSEITAAYKSKLVSGDSIIDITGGFGVDCYEFAKQFKKVVHCEINKELSEIVSHNYEQMKVPTIKTIAIDGLEYLKNTSEKFDCIYIDPSRRNDQKGKVFLLKDCLPNVPENLDFLFEKSDTILIKNSPILDITSTIKELKFVKEIHIIAVYNEVKELLFILKKGFKDVVEIKTVNILKNNTEEFYFSREKTLDFEYSLPQNYLYEPNAAILKSGGFDEVASQLEVYKLHRHSHLYTSKNFIENFPGRSFTIMNVYTYHKKKIKKQITTSKANITTRNFPKTVAQIRKETKIKDGGDDYLFFTTNIDNELVIIHCKKTY</sequence>
<dbReference type="GO" id="GO:0008168">
    <property type="term" value="F:methyltransferase activity"/>
    <property type="evidence" value="ECO:0007669"/>
    <property type="project" value="UniProtKB-KW"/>
</dbReference>
<dbReference type="SUPFAM" id="SSF53335">
    <property type="entry name" value="S-adenosyl-L-methionine-dependent methyltransferases"/>
    <property type="match status" value="1"/>
</dbReference>
<dbReference type="Proteomes" id="UP001232001">
    <property type="component" value="Chromosome"/>
</dbReference>
<dbReference type="Pfam" id="PF18096">
    <property type="entry name" value="Thump_like"/>
    <property type="match status" value="1"/>
</dbReference>
<keyword evidence="3" id="KW-0489">Methyltransferase</keyword>
<evidence type="ECO:0000313" key="3">
    <source>
        <dbReference type="EMBL" id="WGH76167.1"/>
    </source>
</evidence>
<proteinExistence type="predicted"/>
<dbReference type="InterPro" id="IPR041497">
    <property type="entry name" value="Thump-like"/>
</dbReference>
<dbReference type="Pfam" id="PF03602">
    <property type="entry name" value="Cons_hypoth95"/>
    <property type="match status" value="1"/>
</dbReference>
<organism evidence="3 4">
    <name type="scientific">Tenacibaculum tangerinum</name>
    <dbReference type="NCBI Taxonomy" id="3038772"/>
    <lineage>
        <taxon>Bacteria</taxon>
        <taxon>Pseudomonadati</taxon>
        <taxon>Bacteroidota</taxon>
        <taxon>Flavobacteriia</taxon>
        <taxon>Flavobacteriales</taxon>
        <taxon>Flavobacteriaceae</taxon>
        <taxon>Tenacibaculum</taxon>
    </lineage>
</organism>
<dbReference type="Gene3D" id="1.10.10.1110">
    <property type="entry name" value="Methyltransferase PG1098, N-terminal domain"/>
    <property type="match status" value="1"/>
</dbReference>
<dbReference type="InterPro" id="IPR029063">
    <property type="entry name" value="SAM-dependent_MTases_sf"/>
</dbReference>
<dbReference type="EC" id="2.1.1.-" evidence="3"/>
<dbReference type="Pfam" id="PF22013">
    <property type="entry name" value="PG_1098_Fer"/>
    <property type="match status" value="1"/>
</dbReference>
<gene>
    <name evidence="3" type="ORF">P8625_03085</name>
</gene>
<dbReference type="Gene3D" id="3.40.50.150">
    <property type="entry name" value="Vaccinia Virus protein VP39"/>
    <property type="match status" value="1"/>
</dbReference>
<name>A0ABY8L409_9FLAO</name>
<evidence type="ECO:0000259" key="1">
    <source>
        <dbReference type="Pfam" id="PF18096"/>
    </source>
</evidence>
<dbReference type="CDD" id="cd02440">
    <property type="entry name" value="AdoMet_MTases"/>
    <property type="match status" value="1"/>
</dbReference>